<dbReference type="GO" id="GO:0008270">
    <property type="term" value="F:zinc ion binding"/>
    <property type="evidence" value="ECO:0007669"/>
    <property type="project" value="InterPro"/>
</dbReference>
<evidence type="ECO:0000256" key="8">
    <source>
        <dbReference type="SAM" id="MobiDB-lite"/>
    </source>
</evidence>
<dbReference type="OrthoDB" id="5858639at2759"/>
<evidence type="ECO:0000256" key="4">
    <source>
        <dbReference type="ARBA" id="ARBA00022833"/>
    </source>
</evidence>
<dbReference type="Pfam" id="PF01400">
    <property type="entry name" value="Astacin"/>
    <property type="match status" value="1"/>
</dbReference>
<keyword evidence="5" id="KW-0482">Metalloprotease</keyword>
<dbReference type="InterPro" id="IPR024079">
    <property type="entry name" value="MetalloPept_cat_dom_sf"/>
</dbReference>
<evidence type="ECO:0000256" key="2">
    <source>
        <dbReference type="ARBA" id="ARBA00022723"/>
    </source>
</evidence>
<evidence type="ECO:0000313" key="12">
    <source>
        <dbReference type="Proteomes" id="UP000267027"/>
    </source>
</evidence>
<dbReference type="PANTHER" id="PTHR10127:SF780">
    <property type="entry name" value="METALLOENDOPEPTIDASE"/>
    <property type="match status" value="1"/>
</dbReference>
<evidence type="ECO:0000256" key="1">
    <source>
        <dbReference type="ARBA" id="ARBA00022670"/>
    </source>
</evidence>
<dbReference type="InterPro" id="IPR001506">
    <property type="entry name" value="Peptidase_M12A"/>
</dbReference>
<sequence>MRVLLLSFLAVIVSSEESFEEKLKEGHQLLKNDPNADDTMEFLQKLHTMEKEIKEEYSKEPTTEELKAMEDYAKIKKSDMGVSIAGVNRDSKVGNALFQGDMILTKKQADEILEDIKESKGNRDKRQAYRDEKYPGTLWSQGINYVFWNATNSARRVFKKAAVIWSENTCLEFKEDNSATDKVYVVHGAGCWSHVGRIGGSQILSLGDRCDYGPPGSTIEVIFQNYTENLAYDGCVWAGVEIKTLADQRQTGYRFCSPDYGGTSLTSTRNMVPVITFSRLYEVKSLLRYRIASSGPATSEPTSEETGQPTPQPTRQPSSERTPGPTSEPKKRCCERKLCQILVKLGLCDSSTYTAELKEETCPGSCT</sequence>
<dbReference type="PANTHER" id="PTHR10127">
    <property type="entry name" value="DISCOIDIN, CUB, EGF, LAMININ , AND ZINC METALLOPROTEASE DOMAIN CONTAINING"/>
    <property type="match status" value="1"/>
</dbReference>
<evidence type="ECO:0000313" key="13">
    <source>
        <dbReference type="WBParaSite" id="ACOC_0000384301-mRNA-1"/>
    </source>
</evidence>
<feature type="chain" id="PRO_5043130145" evidence="9">
    <location>
        <begin position="16"/>
        <end position="367"/>
    </location>
</feature>
<organism evidence="13">
    <name type="scientific">Angiostrongylus costaricensis</name>
    <name type="common">Nematode worm</name>
    <dbReference type="NCBI Taxonomy" id="334426"/>
    <lineage>
        <taxon>Eukaryota</taxon>
        <taxon>Metazoa</taxon>
        <taxon>Ecdysozoa</taxon>
        <taxon>Nematoda</taxon>
        <taxon>Chromadorea</taxon>
        <taxon>Rhabditida</taxon>
        <taxon>Rhabditina</taxon>
        <taxon>Rhabditomorpha</taxon>
        <taxon>Strongyloidea</taxon>
        <taxon>Metastrongylidae</taxon>
        <taxon>Angiostrongylus</taxon>
    </lineage>
</organism>
<dbReference type="InterPro" id="IPR006026">
    <property type="entry name" value="Peptidase_Metallo"/>
</dbReference>
<keyword evidence="12" id="KW-1185">Reference proteome</keyword>
<dbReference type="EMBL" id="UYYA01001486">
    <property type="protein sequence ID" value="VDM55429.1"/>
    <property type="molecule type" value="Genomic_DNA"/>
</dbReference>
<keyword evidence="4" id="KW-0862">Zinc</keyword>
<dbReference type="PROSITE" id="PS51864">
    <property type="entry name" value="ASTACIN"/>
    <property type="match status" value="1"/>
</dbReference>
<evidence type="ECO:0000256" key="3">
    <source>
        <dbReference type="ARBA" id="ARBA00022801"/>
    </source>
</evidence>
<protein>
    <submittedName>
        <fullName evidence="13">ZnMc domain-containing protein</fullName>
    </submittedName>
</protein>
<dbReference type="SUPFAM" id="SSF55486">
    <property type="entry name" value="Metalloproteases ('zincins'), catalytic domain"/>
    <property type="match status" value="1"/>
</dbReference>
<feature type="domain" description="Peptidase M12A" evidence="10">
    <location>
        <begin position="127"/>
        <end position="219"/>
    </location>
</feature>
<accession>A0A0R3PHL6</accession>
<keyword evidence="1" id="KW-0645">Protease</keyword>
<dbReference type="WBParaSite" id="ACOC_0000384301-mRNA-1">
    <property type="protein sequence ID" value="ACOC_0000384301-mRNA-1"/>
    <property type="gene ID" value="ACOC_0000384301"/>
</dbReference>
<feature type="compositionally biased region" description="Low complexity" evidence="8">
    <location>
        <begin position="298"/>
        <end position="320"/>
    </location>
</feature>
<evidence type="ECO:0000313" key="11">
    <source>
        <dbReference type="EMBL" id="VDM55429.1"/>
    </source>
</evidence>
<keyword evidence="3" id="KW-0378">Hydrolase</keyword>
<feature type="region of interest" description="Disordered" evidence="8">
    <location>
        <begin position="294"/>
        <end position="331"/>
    </location>
</feature>
<dbReference type="GO" id="GO:0006508">
    <property type="term" value="P:proteolysis"/>
    <property type="evidence" value="ECO:0007669"/>
    <property type="project" value="UniProtKB-KW"/>
</dbReference>
<dbReference type="SMART" id="SM00235">
    <property type="entry name" value="ZnMc"/>
    <property type="match status" value="1"/>
</dbReference>
<dbReference type="AlphaFoldDB" id="A0A0R3PHL6"/>
<evidence type="ECO:0000256" key="9">
    <source>
        <dbReference type="SAM" id="SignalP"/>
    </source>
</evidence>
<reference evidence="13" key="1">
    <citation type="submission" date="2017-02" db="UniProtKB">
        <authorList>
            <consortium name="WormBaseParasite"/>
        </authorList>
    </citation>
    <scope>IDENTIFICATION</scope>
</reference>
<keyword evidence="9" id="KW-0732">Signal</keyword>
<name>A0A0R3PHL6_ANGCS</name>
<reference evidence="11 12" key="2">
    <citation type="submission" date="2018-11" db="EMBL/GenBank/DDBJ databases">
        <authorList>
            <consortium name="Pathogen Informatics"/>
        </authorList>
    </citation>
    <scope>NUCLEOTIDE SEQUENCE [LARGE SCALE GENOMIC DNA]</scope>
    <source>
        <strain evidence="11 12">Costa Rica</strain>
    </source>
</reference>
<feature type="signal peptide" evidence="9">
    <location>
        <begin position="1"/>
        <end position="15"/>
    </location>
</feature>
<evidence type="ECO:0000256" key="5">
    <source>
        <dbReference type="ARBA" id="ARBA00023049"/>
    </source>
</evidence>
<keyword evidence="2" id="KW-0479">Metal-binding</keyword>
<evidence type="ECO:0000259" key="10">
    <source>
        <dbReference type="PROSITE" id="PS51864"/>
    </source>
</evidence>
<dbReference type="Proteomes" id="UP000267027">
    <property type="component" value="Unassembled WGS sequence"/>
</dbReference>
<dbReference type="GO" id="GO:0004222">
    <property type="term" value="F:metalloendopeptidase activity"/>
    <property type="evidence" value="ECO:0007669"/>
    <property type="project" value="InterPro"/>
</dbReference>
<evidence type="ECO:0000256" key="6">
    <source>
        <dbReference type="ARBA" id="ARBA00023157"/>
    </source>
</evidence>
<evidence type="ECO:0000256" key="7">
    <source>
        <dbReference type="PROSITE-ProRule" id="PRU01211"/>
    </source>
</evidence>
<comment type="caution">
    <text evidence="7">Lacks conserved residue(s) required for the propagation of feature annotation.</text>
</comment>
<gene>
    <name evidence="11" type="ORF">ACOC_LOCUS3844</name>
</gene>
<proteinExistence type="predicted"/>
<dbReference type="Gene3D" id="3.40.390.10">
    <property type="entry name" value="Collagenase (Catalytic Domain)"/>
    <property type="match status" value="1"/>
</dbReference>
<keyword evidence="6" id="KW-1015">Disulfide bond</keyword>